<keyword evidence="1 4" id="KW-0378">Hydrolase</keyword>
<proteinExistence type="predicted"/>
<dbReference type="AlphaFoldDB" id="D5WSE4"/>
<dbReference type="PANTHER" id="PTHR31956:SF1">
    <property type="entry name" value="NON-SPECIFIC PHOSPHOLIPASE C1"/>
    <property type="match status" value="1"/>
</dbReference>
<dbReference type="EC" id="3.1.4.3" evidence="4"/>
<name>D5WSE4_KYRT2</name>
<evidence type="ECO:0000256" key="2">
    <source>
        <dbReference type="SAM" id="MobiDB-lite"/>
    </source>
</evidence>
<accession>D5WSE4</accession>
<organism evidence="4 5">
    <name type="scientific">Kyrpidia tusciae (strain DSM 2912 / NBRC 15312 / T2)</name>
    <name type="common">Bacillus tusciae</name>
    <dbReference type="NCBI Taxonomy" id="562970"/>
    <lineage>
        <taxon>Bacteria</taxon>
        <taxon>Bacillati</taxon>
        <taxon>Bacillota</taxon>
        <taxon>Bacilli</taxon>
        <taxon>Bacillales</taxon>
        <taxon>Alicyclobacillaceae</taxon>
        <taxon>Kyrpidia</taxon>
    </lineage>
</organism>
<gene>
    <name evidence="4" type="ordered locus">Btus_0254</name>
</gene>
<dbReference type="Gene3D" id="3.40.720.10">
    <property type="entry name" value="Alkaline Phosphatase, subunit A"/>
    <property type="match status" value="2"/>
</dbReference>
<dbReference type="InterPro" id="IPR017850">
    <property type="entry name" value="Alkaline_phosphatase_core_sf"/>
</dbReference>
<keyword evidence="3" id="KW-0732">Signal</keyword>
<evidence type="ECO:0000313" key="5">
    <source>
        <dbReference type="Proteomes" id="UP000002368"/>
    </source>
</evidence>
<dbReference type="Pfam" id="PF04185">
    <property type="entry name" value="Phosphoesterase"/>
    <property type="match status" value="1"/>
</dbReference>
<dbReference type="OrthoDB" id="980947at2"/>
<dbReference type="eggNOG" id="COG3511">
    <property type="taxonomic scope" value="Bacteria"/>
</dbReference>
<sequence>MPKRRMVAMLATGAAAMLAVTPMAVGAAADSMDRFSNTTTPIKHVVVIFQENVSFDHYFGTYPNAANPPGEPAFTPKPGTPKVNGLTPYLLNHNPNAANPKRLDRSQAVTADMDHGYTAEQAAVDGGAMDKFVESTGAGADKSIVMDYYDGNTVTALWNYAQNYAMSDNSFGTVYGPSTPGALNLIAGQTHGAIGYVDGKRVGDIPGKIAHGTLFSDIDPYYDRASSPKARMEMVGKNIGDLLNAKGITWGWFQGGFRDTQAQHANIAGNKVTDYNPHHEPFQYYRSTANPDHLPPTSVRMIGHTDRANHQYDLTDFWAAAEAGNLPAVSFLKAANYQDGHAGYSDPLDEQHFIVNTINRLQQLPEWNSTAVIISYDDSDGWYDHVMGPLVNGSNDPMYDVLFGKGDAGTPKLAPYLDRAGYGPRLPLLVISPYAKQNYVDHTLTDQSSILRFIEDNWKLGRIGDGSFDAVAGSLTGMFDFSHGPRADKLFLDPETGEPVQTPPAQPGGPEQPQQPGQPGQVGANNGTNAQQQGESSNGAQGTSASAAGQNSGKAASAAALTTPTLSGR</sequence>
<dbReference type="PANTHER" id="PTHR31956">
    <property type="entry name" value="NON-SPECIFIC PHOSPHOLIPASE C4-RELATED"/>
    <property type="match status" value="1"/>
</dbReference>
<feature type="compositionally biased region" description="Polar residues" evidence="2">
    <location>
        <begin position="524"/>
        <end position="535"/>
    </location>
</feature>
<dbReference type="CDD" id="cd16013">
    <property type="entry name" value="AcpA"/>
    <property type="match status" value="1"/>
</dbReference>
<evidence type="ECO:0000256" key="3">
    <source>
        <dbReference type="SAM" id="SignalP"/>
    </source>
</evidence>
<dbReference type="KEGG" id="bts:Btus_0254"/>
<feature type="compositionally biased region" description="Low complexity" evidence="2">
    <location>
        <begin position="536"/>
        <end position="560"/>
    </location>
</feature>
<dbReference type="GO" id="GO:0034480">
    <property type="term" value="F:phosphatidylcholine phospholipase C activity"/>
    <property type="evidence" value="ECO:0007669"/>
    <property type="project" value="UniProtKB-EC"/>
</dbReference>
<dbReference type="InterPro" id="IPR007312">
    <property type="entry name" value="Phosphoesterase"/>
</dbReference>
<dbReference type="RefSeq" id="WP_013074322.1">
    <property type="nucleotide sequence ID" value="NC_014098.1"/>
</dbReference>
<dbReference type="EMBL" id="CP002017">
    <property type="protein sequence ID" value="ADG05029.1"/>
    <property type="molecule type" value="Genomic_DNA"/>
</dbReference>
<dbReference type="STRING" id="562970.Btus_0254"/>
<evidence type="ECO:0000313" key="4">
    <source>
        <dbReference type="EMBL" id="ADG05029.1"/>
    </source>
</evidence>
<dbReference type="HOGENOM" id="CLU_023677_1_0_9"/>
<feature type="signal peptide" evidence="3">
    <location>
        <begin position="1"/>
        <end position="27"/>
    </location>
</feature>
<feature type="compositionally biased region" description="Low complexity" evidence="2">
    <location>
        <begin position="508"/>
        <end position="523"/>
    </location>
</feature>
<feature type="region of interest" description="Disordered" evidence="2">
    <location>
        <begin position="486"/>
        <end position="569"/>
    </location>
</feature>
<dbReference type="Proteomes" id="UP000002368">
    <property type="component" value="Chromosome"/>
</dbReference>
<reference evidence="4 5" key="1">
    <citation type="journal article" date="2011" name="Stand. Genomic Sci.">
        <title>Complete genome sequence of the thermophilic, hydrogen-oxidizing Bacillus tusciae type strain (T2) and reclassification in the new genus, Kyrpidia gen. nov. as Kyrpidia tusciae comb. nov. and emendation of the family Alicyclobacillaceae da Costa and Rainey, 2010.</title>
        <authorList>
            <person name="Klenk H.P."/>
            <person name="Lapidus A."/>
            <person name="Chertkov O."/>
            <person name="Copeland A."/>
            <person name="Del Rio T.G."/>
            <person name="Nolan M."/>
            <person name="Lucas S."/>
            <person name="Chen F."/>
            <person name="Tice H."/>
            <person name="Cheng J.F."/>
            <person name="Han C."/>
            <person name="Bruce D."/>
            <person name="Goodwin L."/>
            <person name="Pitluck S."/>
            <person name="Pati A."/>
            <person name="Ivanova N."/>
            <person name="Mavromatis K."/>
            <person name="Daum C."/>
            <person name="Chen A."/>
            <person name="Palaniappan K."/>
            <person name="Chang Y.J."/>
            <person name="Land M."/>
            <person name="Hauser L."/>
            <person name="Jeffries C.D."/>
            <person name="Detter J.C."/>
            <person name="Rohde M."/>
            <person name="Abt B."/>
            <person name="Pukall R."/>
            <person name="Goker M."/>
            <person name="Bristow J."/>
            <person name="Markowitz V."/>
            <person name="Hugenholtz P."/>
            <person name="Eisen J.A."/>
        </authorList>
    </citation>
    <scope>NUCLEOTIDE SEQUENCE [LARGE SCALE GENOMIC DNA]</scope>
    <source>
        <strain evidence="4 5">DSM 2912</strain>
    </source>
</reference>
<protein>
    <submittedName>
        <fullName evidence="4">Phospholipase C</fullName>
        <ecNumber evidence="4">3.1.4.3</ecNumber>
    </submittedName>
</protein>
<evidence type="ECO:0000256" key="1">
    <source>
        <dbReference type="ARBA" id="ARBA00022801"/>
    </source>
</evidence>
<feature type="chain" id="PRO_5039535423" evidence="3">
    <location>
        <begin position="28"/>
        <end position="569"/>
    </location>
</feature>
<keyword evidence="5" id="KW-1185">Reference proteome</keyword>